<dbReference type="Pfam" id="PF14223">
    <property type="entry name" value="Retrotran_gag_2"/>
    <property type="match status" value="1"/>
</dbReference>
<dbReference type="InterPro" id="IPR001878">
    <property type="entry name" value="Znf_CCHC"/>
</dbReference>
<sequence>MSETIPPIPPPLGTNHGNVVSKWNLPQLLDSKGGSHVTNVPAFDKEDFTSWKVRFLVFLDGLEPYLIKTPEDRPFVPLSNMSTSTNPLRKPQNQWTNVEARLANQDKRLKSIIISCLPNDVMKAVIKCKTAIAMWNYLILAHEGPSDTRDTKIAAMRLKFNAFKALEGEKVNGTFTRLRYLLNDLENNDVIIPQAEINATFVNSLPRKWLSMNQTQIAWLLYVEEDLRSSSELIGDLNAEYHERALLANQKRFYKRSGRVGTARKPIDKSNEFCFACGKQGNFQKECPSNKTSTPSYPPSKKSSRPSDNHQKDYKGKYKGLKAETVDEESVSSEDEGTTKVKAFMAIAEEEPSVGKADARSGQWVEITMKKALGGRGKRKEKISSKEVIFTKADKSSSMSIPEITSESECETQDPRPPLPKLIGVEPAGTLNSLISLADLTLNMADLKLNTFVPKKTKPTSDKVSHTHAIKKKTETKPLDVLAPIPEKKAKASAKHLLQTLMEEFKSLKEHIKVPSDNSPSVSQPGSSKSSKDKQTTWNFPLAKKAHMIPKPCKDCKYCGFNDHHSDNYKYYPGCEMCGSVAHETADCPKKHPNNRKPRIANKRSTEPTEKYSKESGPKVVFGDNSLGDTEGYGSVNCNGITFTRVAYVNGLKHNLISISQLCDANFKVLFTKTQGTIFNQNDEVVLIAPRRRDVYVIHLTIKKAILKSQAGRICDEKGISQNFSSPCTPKQNGVVERRNRTLIEAAKTMLNSAKLPKQFWGEAVNTACYTQNISIIVKRHGKTTYNMFRGRSPDISYFYVFGCPVHIHNHRDHLEKFDEKANDGFFLGYSLDSVSPEEPPKLTIADDHLALSKHDHPGLANNLKLDEIRDNVINEQISEPLADITARSRIRDSEAASAYECLHVNFLSEMEPKKLIEALEEE</sequence>
<dbReference type="InterPro" id="IPR012337">
    <property type="entry name" value="RNaseH-like_sf"/>
</dbReference>
<keyword evidence="1" id="KW-0479">Metal-binding</keyword>
<dbReference type="SMART" id="SM00343">
    <property type="entry name" value="ZnF_C2HC"/>
    <property type="match status" value="2"/>
</dbReference>
<keyword evidence="6" id="KW-1185">Reference proteome</keyword>
<organism evidence="5 6">
    <name type="scientific">Tanacetum coccineum</name>
    <dbReference type="NCBI Taxonomy" id="301880"/>
    <lineage>
        <taxon>Eukaryota</taxon>
        <taxon>Viridiplantae</taxon>
        <taxon>Streptophyta</taxon>
        <taxon>Embryophyta</taxon>
        <taxon>Tracheophyta</taxon>
        <taxon>Spermatophyta</taxon>
        <taxon>Magnoliopsida</taxon>
        <taxon>eudicotyledons</taxon>
        <taxon>Gunneridae</taxon>
        <taxon>Pentapetalae</taxon>
        <taxon>asterids</taxon>
        <taxon>campanulids</taxon>
        <taxon>Asterales</taxon>
        <taxon>Asteraceae</taxon>
        <taxon>Asteroideae</taxon>
        <taxon>Anthemideae</taxon>
        <taxon>Anthemidinae</taxon>
        <taxon>Tanacetum</taxon>
    </lineage>
</organism>
<dbReference type="PANTHER" id="PTHR42648:SF32">
    <property type="entry name" value="RIBONUCLEASE H-LIKE DOMAIN, GAG-PRE-INTEGRASE DOMAIN PROTEIN-RELATED"/>
    <property type="match status" value="1"/>
</dbReference>
<accession>A0ABQ5FGK4</accession>
<evidence type="ECO:0000313" key="5">
    <source>
        <dbReference type="EMBL" id="GJT61687.1"/>
    </source>
</evidence>
<dbReference type="Gene3D" id="3.30.420.10">
    <property type="entry name" value="Ribonuclease H-like superfamily/Ribonuclease H"/>
    <property type="match status" value="1"/>
</dbReference>
<dbReference type="PROSITE" id="PS50994">
    <property type="entry name" value="INTEGRASE"/>
    <property type="match status" value="1"/>
</dbReference>
<keyword evidence="1" id="KW-0863">Zinc-finger</keyword>
<comment type="caution">
    <text evidence="5">The sequence shown here is derived from an EMBL/GenBank/DDBJ whole genome shotgun (WGS) entry which is preliminary data.</text>
</comment>
<feature type="compositionally biased region" description="Basic and acidic residues" evidence="2">
    <location>
        <begin position="604"/>
        <end position="617"/>
    </location>
</feature>
<dbReference type="PROSITE" id="PS50158">
    <property type="entry name" value="ZF_CCHC"/>
    <property type="match status" value="1"/>
</dbReference>
<dbReference type="Proteomes" id="UP001151760">
    <property type="component" value="Unassembled WGS sequence"/>
</dbReference>
<reference evidence="5" key="1">
    <citation type="journal article" date="2022" name="Int. J. Mol. Sci.">
        <title>Draft Genome of Tanacetum Coccineum: Genomic Comparison of Closely Related Tanacetum-Family Plants.</title>
        <authorList>
            <person name="Yamashiro T."/>
            <person name="Shiraishi A."/>
            <person name="Nakayama K."/>
            <person name="Satake H."/>
        </authorList>
    </citation>
    <scope>NUCLEOTIDE SEQUENCE</scope>
</reference>
<dbReference type="InterPro" id="IPR036397">
    <property type="entry name" value="RNaseH_sf"/>
</dbReference>
<evidence type="ECO:0000256" key="2">
    <source>
        <dbReference type="SAM" id="MobiDB-lite"/>
    </source>
</evidence>
<feature type="region of interest" description="Disordered" evidence="2">
    <location>
        <begin position="285"/>
        <end position="337"/>
    </location>
</feature>
<dbReference type="PANTHER" id="PTHR42648">
    <property type="entry name" value="TRANSPOSASE, PUTATIVE-RELATED"/>
    <property type="match status" value="1"/>
</dbReference>
<evidence type="ECO:0000259" key="3">
    <source>
        <dbReference type="PROSITE" id="PS50158"/>
    </source>
</evidence>
<keyword evidence="1" id="KW-0862">Zinc</keyword>
<dbReference type="EMBL" id="BQNB010017310">
    <property type="protein sequence ID" value="GJT61687.1"/>
    <property type="molecule type" value="Genomic_DNA"/>
</dbReference>
<feature type="compositionally biased region" description="Acidic residues" evidence="2">
    <location>
        <begin position="326"/>
        <end position="336"/>
    </location>
</feature>
<gene>
    <name evidence="5" type="ORF">Tco_1005220</name>
</gene>
<dbReference type="SUPFAM" id="SSF57756">
    <property type="entry name" value="Retrovirus zinc finger-like domains"/>
    <property type="match status" value="1"/>
</dbReference>
<feature type="compositionally biased region" description="Low complexity" evidence="2">
    <location>
        <begin position="289"/>
        <end position="301"/>
    </location>
</feature>
<feature type="compositionally biased region" description="Low complexity" evidence="2">
    <location>
        <begin position="516"/>
        <end position="529"/>
    </location>
</feature>
<dbReference type="InterPro" id="IPR036875">
    <property type="entry name" value="Znf_CCHC_sf"/>
</dbReference>
<evidence type="ECO:0000313" key="6">
    <source>
        <dbReference type="Proteomes" id="UP001151760"/>
    </source>
</evidence>
<feature type="domain" description="CCHC-type" evidence="3">
    <location>
        <begin position="274"/>
        <end position="289"/>
    </location>
</feature>
<evidence type="ECO:0000259" key="4">
    <source>
        <dbReference type="PROSITE" id="PS50994"/>
    </source>
</evidence>
<dbReference type="InterPro" id="IPR039537">
    <property type="entry name" value="Retrotran_Ty1/copia-like"/>
</dbReference>
<dbReference type="SUPFAM" id="SSF53098">
    <property type="entry name" value="Ribonuclease H-like"/>
    <property type="match status" value="1"/>
</dbReference>
<dbReference type="InterPro" id="IPR001584">
    <property type="entry name" value="Integrase_cat-core"/>
</dbReference>
<feature type="domain" description="Integrase catalytic" evidence="4">
    <location>
        <begin position="604"/>
        <end position="793"/>
    </location>
</feature>
<name>A0ABQ5FGK4_9ASTR</name>
<reference evidence="5" key="2">
    <citation type="submission" date="2022-01" db="EMBL/GenBank/DDBJ databases">
        <authorList>
            <person name="Yamashiro T."/>
            <person name="Shiraishi A."/>
            <person name="Satake H."/>
            <person name="Nakayama K."/>
        </authorList>
    </citation>
    <scope>NUCLEOTIDE SEQUENCE</scope>
</reference>
<feature type="region of interest" description="Disordered" evidence="2">
    <location>
        <begin position="512"/>
        <end position="536"/>
    </location>
</feature>
<evidence type="ECO:0000256" key="1">
    <source>
        <dbReference type="PROSITE-ProRule" id="PRU00047"/>
    </source>
</evidence>
<feature type="compositionally biased region" description="Basic residues" evidence="2">
    <location>
        <begin position="591"/>
        <end position="602"/>
    </location>
</feature>
<feature type="region of interest" description="Disordered" evidence="2">
    <location>
        <begin position="586"/>
        <end position="618"/>
    </location>
</feature>
<feature type="compositionally biased region" description="Basic and acidic residues" evidence="2">
    <location>
        <begin position="305"/>
        <end position="325"/>
    </location>
</feature>
<proteinExistence type="predicted"/>
<protein>
    <submittedName>
        <fullName evidence="5">Retrovirus-related pol polyprotein from transposon TNT 1-94</fullName>
    </submittedName>
</protein>